<feature type="coiled-coil region" evidence="1">
    <location>
        <begin position="135"/>
        <end position="162"/>
    </location>
</feature>
<dbReference type="GeneID" id="113874354"/>
<dbReference type="OrthoDB" id="778454at2759"/>
<keyword evidence="3" id="KW-1185">Reference proteome</keyword>
<dbReference type="Gene3D" id="2.40.70.10">
    <property type="entry name" value="Acid Proteases"/>
    <property type="match status" value="1"/>
</dbReference>
<feature type="region of interest" description="Disordered" evidence="2">
    <location>
        <begin position="48"/>
        <end position="109"/>
    </location>
</feature>
<feature type="region of interest" description="Disordered" evidence="2">
    <location>
        <begin position="425"/>
        <end position="454"/>
    </location>
</feature>
<sequence length="454" mass="52300">MTKLPQQLHSVHSTTSQAVKCDFCGGDHQNGNCAYPNYNAENEEVHYMSNQPRGGNFSNPNSNSYSNKFSQGWRQNQNQGYGWRQEAGPSNRPPFHQQPSYNHQQQQPHFPPIHERQFNLEDTLEKFMQMSMTNQKNTETSIKNLETQVGQLAKQLSKQQTSGQFSANTQTNPKEHCKSITTRSGKEIGRMPTYARFMKELFTKKMRFSEETVELEACCNAIIQKSIPQKIKDLGSFIIPVTIGALPVEKVLLDLGASINLMPLSMLKRIGELEIKPTRMTLQLADRSMKFPYKVAEDILVKVDKFVFLVNFVIMDMEEDAEVPLILGRSFMKTAKVIIDVDDGKFKVRVHDEEVNFNIFEAMHHPKDKQQCFRMDVIDELCMVEKTQLHKSNPLEKALIEAYQDLNEEEEKEIEDCLKNLESSKALPPYETHHENLPQEEKIEEQKLELKMLP</sequence>
<feature type="compositionally biased region" description="Low complexity" evidence="2">
    <location>
        <begin position="56"/>
        <end position="70"/>
    </location>
</feature>
<evidence type="ECO:0000313" key="4">
    <source>
        <dbReference type="RefSeq" id="XP_027368381.1"/>
    </source>
</evidence>
<dbReference type="InterPro" id="IPR021109">
    <property type="entry name" value="Peptidase_aspartic_dom_sf"/>
</dbReference>
<feature type="compositionally biased region" description="Basic and acidic residues" evidence="2">
    <location>
        <begin position="431"/>
        <end position="454"/>
    </location>
</feature>
<dbReference type="CDD" id="cd00303">
    <property type="entry name" value="retropepsin_like"/>
    <property type="match status" value="1"/>
</dbReference>
<dbReference type="Pfam" id="PF13650">
    <property type="entry name" value="Asp_protease_2"/>
    <property type="match status" value="1"/>
</dbReference>
<evidence type="ECO:0000256" key="1">
    <source>
        <dbReference type="SAM" id="Coils"/>
    </source>
</evidence>
<dbReference type="PANTHER" id="PTHR33067:SF9">
    <property type="entry name" value="RNA-DIRECTED DNA POLYMERASE"/>
    <property type="match status" value="1"/>
</dbReference>
<evidence type="ECO:0000313" key="3">
    <source>
        <dbReference type="Proteomes" id="UP000694853"/>
    </source>
</evidence>
<dbReference type="RefSeq" id="XP_027368381.1">
    <property type="nucleotide sequence ID" value="XM_027512580.1"/>
</dbReference>
<proteinExistence type="predicted"/>
<name>A0A8B8MI36_ABRPR</name>
<accession>A0A8B8MI36</accession>
<dbReference type="KEGG" id="aprc:113874354"/>
<reference evidence="3" key="1">
    <citation type="journal article" date="2019" name="Toxins">
        <title>Detection of Abrin-Like and Prepropulchellin-Like Toxin Genes and Transcripts Using Whole Genome Sequencing and Full-Length Transcript Sequencing of Abrus precatorius.</title>
        <authorList>
            <person name="Hovde B.T."/>
            <person name="Daligault H.E."/>
            <person name="Hanschen E.R."/>
            <person name="Kunde Y.A."/>
            <person name="Johnson M.B."/>
            <person name="Starkenburg S.R."/>
            <person name="Johnson S.L."/>
        </authorList>
    </citation>
    <scope>NUCLEOTIDE SEQUENCE [LARGE SCALE GENOMIC DNA]</scope>
</reference>
<dbReference type="PANTHER" id="PTHR33067">
    <property type="entry name" value="RNA-DIRECTED DNA POLYMERASE-RELATED"/>
    <property type="match status" value="1"/>
</dbReference>
<feature type="compositionally biased region" description="Low complexity" evidence="2">
    <location>
        <begin position="97"/>
        <end position="108"/>
    </location>
</feature>
<reference evidence="4" key="2">
    <citation type="submission" date="2025-08" db="UniProtKB">
        <authorList>
            <consortium name="RefSeq"/>
        </authorList>
    </citation>
    <scope>IDENTIFICATION</scope>
    <source>
        <tissue evidence="4">Young leaves</tissue>
    </source>
</reference>
<evidence type="ECO:0000256" key="2">
    <source>
        <dbReference type="SAM" id="MobiDB-lite"/>
    </source>
</evidence>
<dbReference type="SUPFAM" id="SSF50630">
    <property type="entry name" value="Acid proteases"/>
    <property type="match status" value="1"/>
</dbReference>
<gene>
    <name evidence="4" type="primary">LOC113874354</name>
</gene>
<keyword evidence="1" id="KW-0175">Coiled coil</keyword>
<dbReference type="AlphaFoldDB" id="A0A8B8MI36"/>
<protein>
    <submittedName>
        <fullName evidence="4">Uncharacterized protein LOC113874354</fullName>
    </submittedName>
</protein>
<organism evidence="3 4">
    <name type="scientific">Abrus precatorius</name>
    <name type="common">Indian licorice</name>
    <name type="synonym">Glycine abrus</name>
    <dbReference type="NCBI Taxonomy" id="3816"/>
    <lineage>
        <taxon>Eukaryota</taxon>
        <taxon>Viridiplantae</taxon>
        <taxon>Streptophyta</taxon>
        <taxon>Embryophyta</taxon>
        <taxon>Tracheophyta</taxon>
        <taxon>Spermatophyta</taxon>
        <taxon>Magnoliopsida</taxon>
        <taxon>eudicotyledons</taxon>
        <taxon>Gunneridae</taxon>
        <taxon>Pentapetalae</taxon>
        <taxon>rosids</taxon>
        <taxon>fabids</taxon>
        <taxon>Fabales</taxon>
        <taxon>Fabaceae</taxon>
        <taxon>Papilionoideae</taxon>
        <taxon>50 kb inversion clade</taxon>
        <taxon>NPAAA clade</taxon>
        <taxon>indigoferoid/millettioid clade</taxon>
        <taxon>Abreae</taxon>
        <taxon>Abrus</taxon>
    </lineage>
</organism>
<dbReference type="Proteomes" id="UP000694853">
    <property type="component" value="Unplaced"/>
</dbReference>